<protein>
    <recommendedName>
        <fullName evidence="3">Protein NO VEIN C-terminal domain-containing protein</fullName>
    </recommendedName>
</protein>
<name>A0A2P8D1D7_9BACT</name>
<dbReference type="AlphaFoldDB" id="A0A2P8D1D7"/>
<sequence length="216" mass="25127">MGYHVITSTDNKLTAHYIKDIRGLVYLEDINEKTLIYEGKESDRPFLLKDYDPANKYFTQIARIGAMGEDLFKNQAEDNAFVVQVIEQGKEKMLHFTKAMGKIKRPDFCVLNANADVEVKCIKIYGGQIQYFYLSISEIRKLNTYSQNSGRPVVFAVYEQKNFKPLKDNLYMIKLIDIVEINKKDPFEQKDNAYIIPLSFCEQGFEILKKIKRHSN</sequence>
<keyword evidence="2" id="KW-1185">Reference proteome</keyword>
<evidence type="ECO:0000313" key="1">
    <source>
        <dbReference type="EMBL" id="PSK91029.1"/>
    </source>
</evidence>
<dbReference type="RefSeq" id="WP_106523640.1">
    <property type="nucleotide sequence ID" value="NZ_PYGD01000006.1"/>
</dbReference>
<comment type="caution">
    <text evidence="1">The sequence shown here is derived from an EMBL/GenBank/DDBJ whole genome shotgun (WGS) entry which is preliminary data.</text>
</comment>
<dbReference type="Proteomes" id="UP000240572">
    <property type="component" value="Unassembled WGS sequence"/>
</dbReference>
<gene>
    <name evidence="1" type="ORF">B0I18_10639</name>
</gene>
<evidence type="ECO:0008006" key="3">
    <source>
        <dbReference type="Google" id="ProtNLM"/>
    </source>
</evidence>
<proteinExistence type="predicted"/>
<accession>A0A2P8D1D7</accession>
<dbReference type="EMBL" id="PYGD01000006">
    <property type="protein sequence ID" value="PSK91029.1"/>
    <property type="molecule type" value="Genomic_DNA"/>
</dbReference>
<organism evidence="1 2">
    <name type="scientific">Taibaiella chishuiensis</name>
    <dbReference type="NCBI Taxonomy" id="1434707"/>
    <lineage>
        <taxon>Bacteria</taxon>
        <taxon>Pseudomonadati</taxon>
        <taxon>Bacteroidota</taxon>
        <taxon>Chitinophagia</taxon>
        <taxon>Chitinophagales</taxon>
        <taxon>Chitinophagaceae</taxon>
        <taxon>Taibaiella</taxon>
    </lineage>
</organism>
<reference evidence="1 2" key="1">
    <citation type="submission" date="2018-03" db="EMBL/GenBank/DDBJ databases">
        <title>Genomic Encyclopedia of Type Strains, Phase III (KMG-III): the genomes of soil and plant-associated and newly described type strains.</title>
        <authorList>
            <person name="Whitman W."/>
        </authorList>
    </citation>
    <scope>NUCLEOTIDE SEQUENCE [LARGE SCALE GENOMIC DNA]</scope>
    <source>
        <strain evidence="1 2">CGMCC 1.12700</strain>
    </source>
</reference>
<evidence type="ECO:0000313" key="2">
    <source>
        <dbReference type="Proteomes" id="UP000240572"/>
    </source>
</evidence>